<evidence type="ECO:0000313" key="1">
    <source>
        <dbReference type="EMBL" id="CAG8640599.1"/>
    </source>
</evidence>
<reference evidence="1" key="1">
    <citation type="submission" date="2021-06" db="EMBL/GenBank/DDBJ databases">
        <authorList>
            <person name="Kallberg Y."/>
            <person name="Tangrot J."/>
            <person name="Rosling A."/>
        </authorList>
    </citation>
    <scope>NUCLEOTIDE SEQUENCE</scope>
    <source>
        <strain evidence="1">AZ414A</strain>
    </source>
</reference>
<organism evidence="1 2">
    <name type="scientific">Diversispora eburnea</name>
    <dbReference type="NCBI Taxonomy" id="1213867"/>
    <lineage>
        <taxon>Eukaryota</taxon>
        <taxon>Fungi</taxon>
        <taxon>Fungi incertae sedis</taxon>
        <taxon>Mucoromycota</taxon>
        <taxon>Glomeromycotina</taxon>
        <taxon>Glomeromycetes</taxon>
        <taxon>Diversisporales</taxon>
        <taxon>Diversisporaceae</taxon>
        <taxon>Diversispora</taxon>
    </lineage>
</organism>
<keyword evidence="2" id="KW-1185">Reference proteome</keyword>
<proteinExistence type="predicted"/>
<dbReference type="EMBL" id="CAJVPK010004947">
    <property type="protein sequence ID" value="CAG8640599.1"/>
    <property type="molecule type" value="Genomic_DNA"/>
</dbReference>
<protein>
    <submittedName>
        <fullName evidence="1">6625_t:CDS:1</fullName>
    </submittedName>
</protein>
<name>A0A9N9DM05_9GLOM</name>
<gene>
    <name evidence="1" type="ORF">DEBURN_LOCUS11149</name>
</gene>
<dbReference type="AlphaFoldDB" id="A0A9N9DM05"/>
<evidence type="ECO:0000313" key="2">
    <source>
        <dbReference type="Proteomes" id="UP000789706"/>
    </source>
</evidence>
<dbReference type="Proteomes" id="UP000789706">
    <property type="component" value="Unassembled WGS sequence"/>
</dbReference>
<accession>A0A9N9DM05</accession>
<feature type="non-terminal residue" evidence="1">
    <location>
        <position position="43"/>
    </location>
</feature>
<sequence length="43" mass="4917">MSQVLRPPKELYKKHSEKLSFCYIPGHSQFQDGYLGITESSVS</sequence>
<comment type="caution">
    <text evidence="1">The sequence shown here is derived from an EMBL/GenBank/DDBJ whole genome shotgun (WGS) entry which is preliminary data.</text>
</comment>
<dbReference type="OrthoDB" id="2333384at2759"/>